<dbReference type="GO" id="GO:0005737">
    <property type="term" value="C:cytoplasm"/>
    <property type="evidence" value="ECO:0007669"/>
    <property type="project" value="TreeGrafter"/>
</dbReference>
<dbReference type="PROSITE" id="PS50011">
    <property type="entry name" value="PROTEIN_KINASE_DOM"/>
    <property type="match status" value="1"/>
</dbReference>
<name>M4BFQ3_HYAAE</name>
<evidence type="ECO:0000256" key="9">
    <source>
        <dbReference type="ARBA" id="ARBA00048659"/>
    </source>
</evidence>
<evidence type="ECO:0000256" key="8">
    <source>
        <dbReference type="ARBA" id="ARBA00037982"/>
    </source>
</evidence>
<reference evidence="12" key="2">
    <citation type="submission" date="2015-06" db="UniProtKB">
        <authorList>
            <consortium name="EnsemblProtists"/>
        </authorList>
    </citation>
    <scope>IDENTIFICATION</scope>
    <source>
        <strain evidence="12">Emoy2</strain>
    </source>
</reference>
<dbReference type="EnsemblProtists" id="HpaT805123">
    <property type="protein sequence ID" value="HpaP805123"/>
    <property type="gene ID" value="HpaG805123"/>
</dbReference>
<keyword evidence="4" id="KW-0547">Nucleotide-binding</keyword>
<evidence type="ECO:0000256" key="4">
    <source>
        <dbReference type="ARBA" id="ARBA00022741"/>
    </source>
</evidence>
<organism evidence="12 13">
    <name type="scientific">Hyaloperonospora arabidopsidis (strain Emoy2)</name>
    <name type="common">Downy mildew agent</name>
    <name type="synonym">Peronospora arabidopsidis</name>
    <dbReference type="NCBI Taxonomy" id="559515"/>
    <lineage>
        <taxon>Eukaryota</taxon>
        <taxon>Sar</taxon>
        <taxon>Stramenopiles</taxon>
        <taxon>Oomycota</taxon>
        <taxon>Peronosporomycetes</taxon>
        <taxon>Peronosporales</taxon>
        <taxon>Peronosporaceae</taxon>
        <taxon>Hyaloperonospora</taxon>
    </lineage>
</organism>
<dbReference type="GO" id="GO:0005524">
    <property type="term" value="F:ATP binding"/>
    <property type="evidence" value="ECO:0007669"/>
    <property type="project" value="UniProtKB-KW"/>
</dbReference>
<dbReference type="Gene3D" id="1.10.510.10">
    <property type="entry name" value="Transferase(Phosphotransferase) domain 1"/>
    <property type="match status" value="1"/>
</dbReference>
<dbReference type="STRING" id="559515.M4BFQ3"/>
<keyword evidence="3" id="KW-0808">Transferase</keyword>
<dbReference type="PANTHER" id="PTHR11042">
    <property type="entry name" value="EUKARYOTIC TRANSLATION INITIATION FACTOR 2-ALPHA KINASE EIF2-ALPHA KINASE -RELATED"/>
    <property type="match status" value="1"/>
</dbReference>
<proteinExistence type="inferred from homology"/>
<evidence type="ECO:0000256" key="7">
    <source>
        <dbReference type="ARBA" id="ARBA00023193"/>
    </source>
</evidence>
<dbReference type="EMBL" id="JH598211">
    <property type="status" value="NOT_ANNOTATED_CDS"/>
    <property type="molecule type" value="Genomic_DNA"/>
</dbReference>
<dbReference type="InterPro" id="IPR008271">
    <property type="entry name" value="Ser/Thr_kinase_AS"/>
</dbReference>
<evidence type="ECO:0000256" key="5">
    <source>
        <dbReference type="ARBA" id="ARBA00022777"/>
    </source>
</evidence>
<keyword evidence="6" id="KW-0067">ATP-binding</keyword>
<keyword evidence="5" id="KW-0418">Kinase</keyword>
<evidence type="ECO:0000313" key="12">
    <source>
        <dbReference type="EnsemblProtists" id="HpaP805123"/>
    </source>
</evidence>
<accession>M4BFQ3</accession>
<evidence type="ECO:0000256" key="2">
    <source>
        <dbReference type="ARBA" id="ARBA00022527"/>
    </source>
</evidence>
<dbReference type="GO" id="GO:0005634">
    <property type="term" value="C:nucleus"/>
    <property type="evidence" value="ECO:0007669"/>
    <property type="project" value="TreeGrafter"/>
</dbReference>
<dbReference type="InParanoid" id="M4BFQ3"/>
<dbReference type="GO" id="GO:0004694">
    <property type="term" value="F:eukaryotic translation initiation factor 2alpha kinase activity"/>
    <property type="evidence" value="ECO:0007669"/>
    <property type="project" value="TreeGrafter"/>
</dbReference>
<dbReference type="HOGENOM" id="CLU_2817925_0_0_1"/>
<dbReference type="Proteomes" id="UP000011713">
    <property type="component" value="Unassembled WGS sequence"/>
</dbReference>
<dbReference type="InterPro" id="IPR000719">
    <property type="entry name" value="Prot_kinase_dom"/>
</dbReference>
<dbReference type="AlphaFoldDB" id="M4BFQ3"/>
<feature type="domain" description="Protein kinase" evidence="11">
    <location>
        <begin position="1"/>
        <end position="67"/>
    </location>
</feature>
<protein>
    <recommendedName>
        <fullName evidence="1">non-specific serine/threonine protein kinase</fullName>
        <ecNumber evidence="1">2.7.11.1</ecNumber>
    </recommendedName>
</protein>
<evidence type="ECO:0000259" key="11">
    <source>
        <dbReference type="PROSITE" id="PS50011"/>
    </source>
</evidence>
<dbReference type="EC" id="2.7.11.1" evidence="1"/>
<dbReference type="GO" id="GO:0017148">
    <property type="term" value="P:negative regulation of translation"/>
    <property type="evidence" value="ECO:0007669"/>
    <property type="project" value="UniProtKB-KW"/>
</dbReference>
<evidence type="ECO:0000256" key="6">
    <source>
        <dbReference type="ARBA" id="ARBA00022840"/>
    </source>
</evidence>
<dbReference type="PANTHER" id="PTHR11042:SF160">
    <property type="entry name" value="EUKARYOTIC TRANSLATION INITIATION FACTOR 2-ALPHA KINASE 1"/>
    <property type="match status" value="1"/>
</dbReference>
<evidence type="ECO:0000256" key="1">
    <source>
        <dbReference type="ARBA" id="ARBA00012513"/>
    </source>
</evidence>
<dbReference type="InterPro" id="IPR011009">
    <property type="entry name" value="Kinase-like_dom_sf"/>
</dbReference>
<dbReference type="PROSITE" id="PS00108">
    <property type="entry name" value="PROTEIN_KINASE_ST"/>
    <property type="match status" value="1"/>
</dbReference>
<keyword evidence="13" id="KW-1185">Reference proteome</keyword>
<evidence type="ECO:0000313" key="13">
    <source>
        <dbReference type="Proteomes" id="UP000011713"/>
    </source>
</evidence>
<dbReference type="VEuPathDB" id="FungiDB:HpaG805123"/>
<sequence length="67" mass="7653">MELSRMLKIFVQIASALARVNSCGLIHRDLKPANIFVADVEKDEFIWGFRLIALRCEGKQPECLGKY</sequence>
<keyword evidence="2" id="KW-0723">Serine/threonine-protein kinase</keyword>
<reference evidence="13" key="1">
    <citation type="journal article" date="2010" name="Science">
        <title>Signatures of adaptation to obligate biotrophy in the Hyaloperonospora arabidopsidis genome.</title>
        <authorList>
            <person name="Baxter L."/>
            <person name="Tripathy S."/>
            <person name="Ishaque N."/>
            <person name="Boot N."/>
            <person name="Cabral A."/>
            <person name="Kemen E."/>
            <person name="Thines M."/>
            <person name="Ah-Fong A."/>
            <person name="Anderson R."/>
            <person name="Badejoko W."/>
            <person name="Bittner-Eddy P."/>
            <person name="Boore J.L."/>
            <person name="Chibucos M.C."/>
            <person name="Coates M."/>
            <person name="Dehal P."/>
            <person name="Delehaunty K."/>
            <person name="Dong S."/>
            <person name="Downton P."/>
            <person name="Dumas B."/>
            <person name="Fabro G."/>
            <person name="Fronick C."/>
            <person name="Fuerstenberg S.I."/>
            <person name="Fulton L."/>
            <person name="Gaulin E."/>
            <person name="Govers F."/>
            <person name="Hughes L."/>
            <person name="Humphray S."/>
            <person name="Jiang R.H."/>
            <person name="Judelson H."/>
            <person name="Kamoun S."/>
            <person name="Kyung K."/>
            <person name="Meijer H."/>
            <person name="Minx P."/>
            <person name="Morris P."/>
            <person name="Nelson J."/>
            <person name="Phuntumart V."/>
            <person name="Qutob D."/>
            <person name="Rehmany A."/>
            <person name="Rougon-Cardoso A."/>
            <person name="Ryden P."/>
            <person name="Torto-Alalibo T."/>
            <person name="Studholme D."/>
            <person name="Wang Y."/>
            <person name="Win J."/>
            <person name="Wood J."/>
            <person name="Clifton S.W."/>
            <person name="Rogers J."/>
            <person name="Van den Ackerveken G."/>
            <person name="Jones J.D."/>
            <person name="McDowell J.M."/>
            <person name="Beynon J."/>
            <person name="Tyler B.M."/>
        </authorList>
    </citation>
    <scope>NUCLEOTIDE SEQUENCE [LARGE SCALE GENOMIC DNA]</scope>
    <source>
        <strain evidence="13">Emoy2</strain>
    </source>
</reference>
<dbReference type="InterPro" id="IPR050339">
    <property type="entry name" value="CC_SR_Kinase"/>
</dbReference>
<evidence type="ECO:0000256" key="3">
    <source>
        <dbReference type="ARBA" id="ARBA00022679"/>
    </source>
</evidence>
<comment type="similarity">
    <text evidence="8">Belongs to the protein kinase superfamily. Ser/Thr protein kinase family. GCN2 subfamily.</text>
</comment>
<dbReference type="SUPFAM" id="SSF56112">
    <property type="entry name" value="Protein kinase-like (PK-like)"/>
    <property type="match status" value="1"/>
</dbReference>
<evidence type="ECO:0000256" key="10">
    <source>
        <dbReference type="ARBA" id="ARBA00048977"/>
    </source>
</evidence>
<comment type="catalytic activity">
    <reaction evidence="10">
        <text>L-seryl-[protein] + ATP = O-phospho-L-seryl-[protein] + ADP + H(+)</text>
        <dbReference type="Rhea" id="RHEA:17989"/>
        <dbReference type="Rhea" id="RHEA-COMP:9863"/>
        <dbReference type="Rhea" id="RHEA-COMP:11604"/>
        <dbReference type="ChEBI" id="CHEBI:15378"/>
        <dbReference type="ChEBI" id="CHEBI:29999"/>
        <dbReference type="ChEBI" id="CHEBI:30616"/>
        <dbReference type="ChEBI" id="CHEBI:83421"/>
        <dbReference type="ChEBI" id="CHEBI:456216"/>
        <dbReference type="EC" id="2.7.11.1"/>
    </reaction>
    <physiologicalReaction direction="left-to-right" evidence="10">
        <dbReference type="Rhea" id="RHEA:17990"/>
    </physiologicalReaction>
</comment>
<comment type="catalytic activity">
    <reaction evidence="9">
        <text>L-threonyl-[protein] + ATP = O-phospho-L-threonyl-[protein] + ADP + H(+)</text>
        <dbReference type="Rhea" id="RHEA:46608"/>
        <dbReference type="Rhea" id="RHEA-COMP:11060"/>
        <dbReference type="Rhea" id="RHEA-COMP:11605"/>
        <dbReference type="ChEBI" id="CHEBI:15378"/>
        <dbReference type="ChEBI" id="CHEBI:30013"/>
        <dbReference type="ChEBI" id="CHEBI:30616"/>
        <dbReference type="ChEBI" id="CHEBI:61977"/>
        <dbReference type="ChEBI" id="CHEBI:456216"/>
        <dbReference type="EC" id="2.7.11.1"/>
    </reaction>
    <physiologicalReaction direction="left-to-right" evidence="9">
        <dbReference type="Rhea" id="RHEA:46609"/>
    </physiologicalReaction>
</comment>
<keyword evidence="7" id="KW-0652">Protein synthesis inhibitor</keyword>